<gene>
    <name evidence="8" type="ORF">NLJ89_g3327</name>
</gene>
<evidence type="ECO:0000256" key="7">
    <source>
        <dbReference type="PIRSR" id="PIRSR602401-1"/>
    </source>
</evidence>
<dbReference type="GO" id="GO:0005506">
    <property type="term" value="F:iron ion binding"/>
    <property type="evidence" value="ECO:0007669"/>
    <property type="project" value="InterPro"/>
</dbReference>
<keyword evidence="6" id="KW-0503">Monooxygenase</keyword>
<dbReference type="Gene3D" id="3.50.50.60">
    <property type="entry name" value="FAD/NAD(P)-binding domain"/>
    <property type="match status" value="1"/>
</dbReference>
<keyword evidence="4" id="KW-0560">Oxidoreductase</keyword>
<dbReference type="PRINTS" id="PR00463">
    <property type="entry name" value="EP450I"/>
</dbReference>
<dbReference type="PRINTS" id="PR00385">
    <property type="entry name" value="P450"/>
</dbReference>
<dbReference type="PANTHER" id="PTHR24291">
    <property type="entry name" value="CYTOCHROME P450 FAMILY 4"/>
    <property type="match status" value="1"/>
</dbReference>
<sequence length="756" mass="85141">MSSTRKVRIAIMRDGFALALSQFAISDYIERDLHEFAAKLTQVGAGITLWPRGWEVLKSLGHEDDLAERLHEGGRPPKNGRRYANGCAALRPHIGRPKLFLPWSRRSRRPPHLPCRLVFYKGAGTHIELLFKDGKTTTCDPLVGADVINSAVRKTLLSGSRPDLDGEDKRKVYEAKWTGEIVYRRLIGSEVIRKTNPDHPALKGGVVVLWQGQSALSSALANARSLLEVSELRAGHVLTALSVVFVVSRVVAYRRKLQAVSNVPGFRIPFYPLGAPGALLPTTWWNPAIYWTWDWRHTVYKQYGSDTISVAPFVVGPAGFYTANLDVARQVAGGGHKTSFVKPEEASKALLLWGMNLVAADGNTWRNHRRIMGPAFNSKLYELVWKQTLNTYYEMVTAEKWTDKKEIEVPTVQLLTFKLALLIIAKCGFGFSFNWDDPPHAADGTMTVQEALRVVTDHHILMIFLPKWIQNLPFKKLKEIREAHDQLIGFMQDQVAQRRADIRDRGSGKETAADAFTMLVQANEDEAAKYRLDDVELIGNVFVLLFAGHETTAHTFAATLAFLGLHQDIQDDIYQQVFSVLGHDRDPTLEEYNKLDKVLCAFYEALRMFPAGYIMIREAFEDTVLHVPNPVGQEGNTMLAVPKGTQVVVDMVGVQYNPRYFDEPEKYKPSRWYGVSNESEAFSAFSIGPRACLGRKFATTEAVAFLSVLLRDYRVEPVYQPGETKEQWQERVLSANIVLTLGVSNVPIRFIRRTRV</sequence>
<dbReference type="InterPro" id="IPR036396">
    <property type="entry name" value="Cyt_P450_sf"/>
</dbReference>
<evidence type="ECO:0000256" key="6">
    <source>
        <dbReference type="ARBA" id="ARBA00023033"/>
    </source>
</evidence>
<evidence type="ECO:0000313" key="9">
    <source>
        <dbReference type="Proteomes" id="UP001148786"/>
    </source>
</evidence>
<dbReference type="Proteomes" id="UP001148786">
    <property type="component" value="Unassembled WGS sequence"/>
</dbReference>
<dbReference type="InterPro" id="IPR017972">
    <property type="entry name" value="Cyt_P450_CS"/>
</dbReference>
<dbReference type="OrthoDB" id="1470350at2759"/>
<dbReference type="GO" id="GO:0016705">
    <property type="term" value="F:oxidoreductase activity, acting on paired donors, with incorporation or reduction of molecular oxygen"/>
    <property type="evidence" value="ECO:0007669"/>
    <property type="project" value="InterPro"/>
</dbReference>
<evidence type="ECO:0008006" key="10">
    <source>
        <dbReference type="Google" id="ProtNLM"/>
    </source>
</evidence>
<dbReference type="Pfam" id="PF00067">
    <property type="entry name" value="p450"/>
    <property type="match status" value="1"/>
</dbReference>
<dbReference type="InterPro" id="IPR036188">
    <property type="entry name" value="FAD/NAD-bd_sf"/>
</dbReference>
<name>A0A9W8KA18_9AGAR</name>
<dbReference type="GO" id="GO:0004497">
    <property type="term" value="F:monooxygenase activity"/>
    <property type="evidence" value="ECO:0007669"/>
    <property type="project" value="UniProtKB-KW"/>
</dbReference>
<evidence type="ECO:0000313" key="8">
    <source>
        <dbReference type="EMBL" id="KAJ3512777.1"/>
    </source>
</evidence>
<comment type="caution">
    <text evidence="8">The sequence shown here is derived from an EMBL/GenBank/DDBJ whole genome shotgun (WGS) entry which is preliminary data.</text>
</comment>
<dbReference type="PANTHER" id="PTHR24291:SF50">
    <property type="entry name" value="BIFUNCTIONAL ALBAFLAVENONE MONOOXYGENASE_TERPENE SYNTHASE"/>
    <property type="match status" value="1"/>
</dbReference>
<evidence type="ECO:0000256" key="4">
    <source>
        <dbReference type="ARBA" id="ARBA00023002"/>
    </source>
</evidence>
<evidence type="ECO:0000256" key="2">
    <source>
        <dbReference type="ARBA" id="ARBA00022617"/>
    </source>
</evidence>
<dbReference type="InterPro" id="IPR002401">
    <property type="entry name" value="Cyt_P450_E_grp-I"/>
</dbReference>
<keyword evidence="9" id="KW-1185">Reference proteome</keyword>
<dbReference type="SUPFAM" id="SSF51905">
    <property type="entry name" value="FAD/NAD(P)-binding domain"/>
    <property type="match status" value="1"/>
</dbReference>
<keyword evidence="2 7" id="KW-0349">Heme</keyword>
<dbReference type="Gene3D" id="1.10.630.10">
    <property type="entry name" value="Cytochrome P450"/>
    <property type="match status" value="1"/>
</dbReference>
<keyword evidence="3 7" id="KW-0479">Metal-binding</keyword>
<accession>A0A9W8KA18</accession>
<protein>
    <recommendedName>
        <fullName evidence="10">Cytochrome P450</fullName>
    </recommendedName>
</protein>
<feature type="binding site" description="axial binding residue" evidence="7">
    <location>
        <position position="692"/>
    </location>
    <ligand>
        <name>heme</name>
        <dbReference type="ChEBI" id="CHEBI:30413"/>
    </ligand>
    <ligandPart>
        <name>Fe</name>
        <dbReference type="ChEBI" id="CHEBI:18248"/>
    </ligandPart>
</feature>
<evidence type="ECO:0000256" key="1">
    <source>
        <dbReference type="ARBA" id="ARBA00010617"/>
    </source>
</evidence>
<dbReference type="PROSITE" id="PS00086">
    <property type="entry name" value="CYTOCHROME_P450"/>
    <property type="match status" value="1"/>
</dbReference>
<dbReference type="GO" id="GO:0020037">
    <property type="term" value="F:heme binding"/>
    <property type="evidence" value="ECO:0007669"/>
    <property type="project" value="InterPro"/>
</dbReference>
<evidence type="ECO:0000256" key="3">
    <source>
        <dbReference type="ARBA" id="ARBA00022723"/>
    </source>
</evidence>
<evidence type="ECO:0000256" key="5">
    <source>
        <dbReference type="ARBA" id="ARBA00023004"/>
    </source>
</evidence>
<dbReference type="InterPro" id="IPR001128">
    <property type="entry name" value="Cyt_P450"/>
</dbReference>
<keyword evidence="5 7" id="KW-0408">Iron</keyword>
<proteinExistence type="inferred from homology"/>
<dbReference type="AlphaFoldDB" id="A0A9W8KA18"/>
<dbReference type="SUPFAM" id="SSF48264">
    <property type="entry name" value="Cytochrome P450"/>
    <property type="match status" value="1"/>
</dbReference>
<organism evidence="8 9">
    <name type="scientific">Agrocybe chaxingu</name>
    <dbReference type="NCBI Taxonomy" id="84603"/>
    <lineage>
        <taxon>Eukaryota</taxon>
        <taxon>Fungi</taxon>
        <taxon>Dikarya</taxon>
        <taxon>Basidiomycota</taxon>
        <taxon>Agaricomycotina</taxon>
        <taxon>Agaricomycetes</taxon>
        <taxon>Agaricomycetidae</taxon>
        <taxon>Agaricales</taxon>
        <taxon>Agaricineae</taxon>
        <taxon>Strophariaceae</taxon>
        <taxon>Agrocybe</taxon>
    </lineage>
</organism>
<comment type="cofactor">
    <cofactor evidence="7">
        <name>heme</name>
        <dbReference type="ChEBI" id="CHEBI:30413"/>
    </cofactor>
</comment>
<dbReference type="InterPro" id="IPR050196">
    <property type="entry name" value="Cytochrome_P450_Monoox"/>
</dbReference>
<dbReference type="EMBL" id="JANKHO010000236">
    <property type="protein sequence ID" value="KAJ3512777.1"/>
    <property type="molecule type" value="Genomic_DNA"/>
</dbReference>
<comment type="similarity">
    <text evidence="1">Belongs to the cytochrome P450 family.</text>
</comment>
<reference evidence="8" key="1">
    <citation type="submission" date="2022-07" db="EMBL/GenBank/DDBJ databases">
        <title>Genome Sequence of Agrocybe chaxingu.</title>
        <authorList>
            <person name="Buettner E."/>
        </authorList>
    </citation>
    <scope>NUCLEOTIDE SEQUENCE</scope>
    <source>
        <strain evidence="8">MP-N11</strain>
    </source>
</reference>